<dbReference type="Pfam" id="PF02405">
    <property type="entry name" value="MlaE"/>
    <property type="match status" value="1"/>
</dbReference>
<dbReference type="PANTHER" id="PTHR30188">
    <property type="entry name" value="ABC TRANSPORTER PERMEASE PROTEIN-RELATED"/>
    <property type="match status" value="1"/>
</dbReference>
<gene>
    <name evidence="3" type="primary">mlaE</name>
    <name evidence="3" type="ORF">A6302_01239</name>
</gene>
<dbReference type="InterPro" id="IPR002645">
    <property type="entry name" value="STAS_dom"/>
</dbReference>
<organism evidence="3 4">
    <name type="scientific">Methylobrevis pamukkalensis</name>
    <dbReference type="NCBI Taxonomy" id="1439726"/>
    <lineage>
        <taxon>Bacteria</taxon>
        <taxon>Pseudomonadati</taxon>
        <taxon>Pseudomonadota</taxon>
        <taxon>Alphaproteobacteria</taxon>
        <taxon>Hyphomicrobiales</taxon>
        <taxon>Pleomorphomonadaceae</taxon>
        <taxon>Methylobrevis</taxon>
    </lineage>
</organism>
<dbReference type="SUPFAM" id="SSF52091">
    <property type="entry name" value="SpoIIaa-like"/>
    <property type="match status" value="1"/>
</dbReference>
<comment type="caution">
    <text evidence="3">The sequence shown here is derived from an EMBL/GenBank/DDBJ whole genome shotgun (WGS) entry which is preliminary data.</text>
</comment>
<dbReference type="EMBL" id="MCRJ01000021">
    <property type="protein sequence ID" value="ODN71462.1"/>
    <property type="molecule type" value="Genomic_DNA"/>
</dbReference>
<evidence type="ECO:0000259" key="2">
    <source>
        <dbReference type="PROSITE" id="PS50801"/>
    </source>
</evidence>
<name>A0A1E3H574_9HYPH</name>
<dbReference type="InterPro" id="IPR030802">
    <property type="entry name" value="Permease_MalE"/>
</dbReference>
<feature type="transmembrane region" description="Helical" evidence="1">
    <location>
        <begin position="287"/>
        <end position="303"/>
    </location>
</feature>
<dbReference type="PROSITE" id="PS50801">
    <property type="entry name" value="STAS"/>
    <property type="match status" value="1"/>
</dbReference>
<accession>A0A1E3H574</accession>
<feature type="transmembrane region" description="Helical" evidence="1">
    <location>
        <begin position="315"/>
        <end position="339"/>
    </location>
</feature>
<dbReference type="Proteomes" id="UP000094622">
    <property type="component" value="Unassembled WGS sequence"/>
</dbReference>
<feature type="transmembrane region" description="Helical" evidence="1">
    <location>
        <begin position="254"/>
        <end position="281"/>
    </location>
</feature>
<evidence type="ECO:0000313" key="4">
    <source>
        <dbReference type="Proteomes" id="UP000094622"/>
    </source>
</evidence>
<dbReference type="Gene3D" id="3.30.750.24">
    <property type="entry name" value="STAS domain"/>
    <property type="match status" value="1"/>
</dbReference>
<dbReference type="AlphaFoldDB" id="A0A1E3H574"/>
<feature type="transmembrane region" description="Helical" evidence="1">
    <location>
        <begin position="208"/>
        <end position="233"/>
    </location>
</feature>
<dbReference type="GO" id="GO:0043190">
    <property type="term" value="C:ATP-binding cassette (ABC) transporter complex"/>
    <property type="evidence" value="ECO:0007669"/>
    <property type="project" value="InterPro"/>
</dbReference>
<keyword evidence="4" id="KW-1185">Reference proteome</keyword>
<feature type="transmembrane region" description="Helical" evidence="1">
    <location>
        <begin position="178"/>
        <end position="196"/>
    </location>
</feature>
<protein>
    <submittedName>
        <fullName evidence="3">Putative phospholipid ABC transporter permease protein MlaE</fullName>
    </submittedName>
</protein>
<keyword evidence="1" id="KW-0472">Membrane</keyword>
<dbReference type="InterPro" id="IPR058548">
    <property type="entry name" value="MlaB-like_STAS"/>
</dbReference>
<reference evidence="3 4" key="1">
    <citation type="submission" date="2016-07" db="EMBL/GenBank/DDBJ databases">
        <title>Draft Genome Sequence of Methylobrevis pamukkalensis PK2.</title>
        <authorList>
            <person name="Vasilenko O.V."/>
            <person name="Doronina N.V."/>
            <person name="Shmareva M.N."/>
            <person name="Tarlachkov S.V."/>
            <person name="Mustakhimov I."/>
            <person name="Trotsenko Y.A."/>
        </authorList>
    </citation>
    <scope>NUCLEOTIDE SEQUENCE [LARGE SCALE GENOMIC DNA]</scope>
    <source>
        <strain evidence="3 4">PK2</strain>
    </source>
</reference>
<keyword evidence="1" id="KW-1133">Transmembrane helix</keyword>
<dbReference type="GO" id="GO:0005548">
    <property type="term" value="F:phospholipid transporter activity"/>
    <property type="evidence" value="ECO:0007669"/>
    <property type="project" value="TreeGrafter"/>
</dbReference>
<dbReference type="PATRIC" id="fig|1439726.3.peg.1303"/>
<evidence type="ECO:0000313" key="3">
    <source>
        <dbReference type="EMBL" id="ODN71462.1"/>
    </source>
</evidence>
<dbReference type="InterPro" id="IPR036513">
    <property type="entry name" value="STAS_dom_sf"/>
</dbReference>
<dbReference type="RefSeq" id="WP_069306207.1">
    <property type="nucleotide sequence ID" value="NZ_MCRJ01000021.1"/>
</dbReference>
<feature type="transmembrane region" description="Helical" evidence="1">
    <location>
        <begin position="359"/>
        <end position="382"/>
    </location>
</feature>
<proteinExistence type="predicted"/>
<evidence type="ECO:0000256" key="1">
    <source>
        <dbReference type="SAM" id="Phobius"/>
    </source>
</evidence>
<keyword evidence="1" id="KW-0812">Transmembrane</keyword>
<dbReference type="PANTHER" id="PTHR30188:SF3">
    <property type="entry name" value="ABC TRANSPORTER PERMEASE"/>
    <property type="match status" value="1"/>
</dbReference>
<dbReference type="Pfam" id="PF13466">
    <property type="entry name" value="STAS_2"/>
    <property type="match status" value="1"/>
</dbReference>
<dbReference type="OrthoDB" id="9805022at2"/>
<sequence length="384" mass="40994">MADETAERTSTGEADVVSDERRGLLRLTGEWTIATAERLEQRLVQALPSGAVGECVIDGEGITRLDTAGAWLIEATRRRYVAGDTRVVLQGFDSQAETLLKTVSNLLKEPLPRVRAEPVLKRFIVAVGRQAVDLGRDLVAITSLFGEFCATLVQIVLRRQSMRWPALFTQIDRVGLKAIPIIALMSFLIGMIIAQQGGFYLRTFGAEVYVIALVGVLVCREIGVLLTSIMVAGRSGSAMTAEIGSMKMREEIDALTVLGVSPTGVLVVPRLAALILTLPLLTLVSDLAALAGAWVVVVTYIGLPSDTFFQLLREAVTIDYVLIGLCKAPVMAATIGLVACAEGMKVAGSAESLGLHTTISVVKGIFAVIVMDGIFAIVLASLEI</sequence>
<feature type="domain" description="STAS" evidence="2">
    <location>
        <begin position="24"/>
        <end position="101"/>
    </location>
</feature>